<dbReference type="EMBL" id="CAAALY010053068">
    <property type="protein sequence ID" value="VEL21780.1"/>
    <property type="molecule type" value="Genomic_DNA"/>
</dbReference>
<dbReference type="OrthoDB" id="20839at2759"/>
<dbReference type="Proteomes" id="UP000784294">
    <property type="component" value="Unassembled WGS sequence"/>
</dbReference>
<proteinExistence type="predicted"/>
<feature type="compositionally biased region" description="Basic residues" evidence="1">
    <location>
        <begin position="165"/>
        <end position="196"/>
    </location>
</feature>
<evidence type="ECO:0000256" key="1">
    <source>
        <dbReference type="SAM" id="MobiDB-lite"/>
    </source>
</evidence>
<dbReference type="Gene3D" id="2.30.30.140">
    <property type="match status" value="1"/>
</dbReference>
<sequence length="298" mass="33246">MADGVSPDSGYQEPVSNTSTDYCPSNGIRLVADSSFHSNVNANISGPSFLRKRSRQHSCPDGVMKSSHLILSIPPLPSSHLSLSSLPLPPLCIPPKTYTLSQRSTSEYPLLLSEADSVTCLPSCTISSLSLPHPSASPLYSSASTELPNLTSPGICTLHNSRTRPWHWRQRRRQRRGHSGPRSKRQHIQHSHHPHYMHMSPRSRQLCSGRLDLFPISRAQHHGFSNYTASDVSLLSTANSRRVADLSKLLLPLKHHKWDKKNLDENWLSQRCVEPLDTVWAKCRGSPWYPALVSHALP</sequence>
<feature type="region of interest" description="Disordered" evidence="1">
    <location>
        <begin position="1"/>
        <end position="20"/>
    </location>
</feature>
<dbReference type="SUPFAM" id="SSF63748">
    <property type="entry name" value="Tudor/PWWP/MBT"/>
    <property type="match status" value="1"/>
</dbReference>
<name>A0A448WW99_9PLAT</name>
<protein>
    <recommendedName>
        <fullName evidence="4">PWWP domain-containing protein</fullName>
    </recommendedName>
</protein>
<evidence type="ECO:0008006" key="4">
    <source>
        <dbReference type="Google" id="ProtNLM"/>
    </source>
</evidence>
<evidence type="ECO:0000313" key="2">
    <source>
        <dbReference type="EMBL" id="VEL21780.1"/>
    </source>
</evidence>
<accession>A0A448WW99</accession>
<evidence type="ECO:0000313" key="3">
    <source>
        <dbReference type="Proteomes" id="UP000784294"/>
    </source>
</evidence>
<feature type="region of interest" description="Disordered" evidence="1">
    <location>
        <begin position="165"/>
        <end position="200"/>
    </location>
</feature>
<organism evidence="2 3">
    <name type="scientific">Protopolystoma xenopodis</name>
    <dbReference type="NCBI Taxonomy" id="117903"/>
    <lineage>
        <taxon>Eukaryota</taxon>
        <taxon>Metazoa</taxon>
        <taxon>Spiralia</taxon>
        <taxon>Lophotrochozoa</taxon>
        <taxon>Platyhelminthes</taxon>
        <taxon>Monogenea</taxon>
        <taxon>Polyopisthocotylea</taxon>
        <taxon>Polystomatidea</taxon>
        <taxon>Polystomatidae</taxon>
        <taxon>Protopolystoma</taxon>
    </lineage>
</organism>
<gene>
    <name evidence="2" type="ORF">PXEA_LOCUS15220</name>
</gene>
<comment type="caution">
    <text evidence="2">The sequence shown here is derived from an EMBL/GenBank/DDBJ whole genome shotgun (WGS) entry which is preliminary data.</text>
</comment>
<dbReference type="AlphaFoldDB" id="A0A448WW99"/>
<keyword evidence="3" id="KW-1185">Reference proteome</keyword>
<reference evidence="2" key="1">
    <citation type="submission" date="2018-11" db="EMBL/GenBank/DDBJ databases">
        <authorList>
            <consortium name="Pathogen Informatics"/>
        </authorList>
    </citation>
    <scope>NUCLEOTIDE SEQUENCE</scope>
</reference>